<dbReference type="EMBL" id="CP104215">
    <property type="protein sequence ID" value="UWX72352.1"/>
    <property type="molecule type" value="Genomic_DNA"/>
</dbReference>
<reference evidence="3" key="4">
    <citation type="submission" date="2022-09" db="EMBL/GenBank/DDBJ databases">
        <title>Genomic of Burkholderia gladioli.</title>
        <authorList>
            <person name="Wu H."/>
        </authorList>
    </citation>
    <scope>NUCLEOTIDE SEQUENCE</scope>
    <source>
        <strain evidence="3">ZN-S4</strain>
    </source>
</reference>
<accession>A0A095VWK9</accession>
<dbReference type="AlphaFoldDB" id="A0A095VWK9"/>
<dbReference type="EMBL" id="JPGG01000016">
    <property type="protein sequence ID" value="KGC13616.1"/>
    <property type="molecule type" value="Genomic_DNA"/>
</dbReference>
<evidence type="ECO:0000313" key="3">
    <source>
        <dbReference type="EMBL" id="UWX72352.1"/>
    </source>
</evidence>
<dbReference type="KEGG" id="bgo:BM43_4315"/>
<protein>
    <submittedName>
        <fullName evidence="2">Uncharacterized protein</fullName>
    </submittedName>
</protein>
<dbReference type="Proteomes" id="UP000220629">
    <property type="component" value="Unassembled WGS sequence"/>
</dbReference>
<reference evidence="2" key="3">
    <citation type="submission" date="2017-09" db="EMBL/GenBank/DDBJ databases">
        <title>FDA dAtabase for Regulatory Grade micrObial Sequences (FDA-ARGOS): Supporting development and validation of Infectious Disease Dx tests.</title>
        <authorList>
            <person name="Minogue T."/>
            <person name="Wolcott M."/>
            <person name="Wasieloski L."/>
            <person name="Aguilar W."/>
            <person name="Moore D."/>
            <person name="Tallon L.J."/>
            <person name="Sadzewicz L."/>
            <person name="Ott S."/>
            <person name="Zhao X."/>
            <person name="Nagaraj S."/>
            <person name="Vavikolanu K."/>
            <person name="Aluvathingal J."/>
            <person name="Nadendla S."/>
            <person name="Sichtig H."/>
        </authorList>
    </citation>
    <scope>NUCLEOTIDE SEQUENCE</scope>
    <source>
        <strain evidence="2">FDAARGOS_390</strain>
    </source>
</reference>
<organism evidence="2 5">
    <name type="scientific">Burkholderia gladioli</name>
    <name type="common">Pseudomonas marginata</name>
    <name type="synonym">Phytomonas marginata</name>
    <dbReference type="NCBI Taxonomy" id="28095"/>
    <lineage>
        <taxon>Bacteria</taxon>
        <taxon>Pseudomonadati</taxon>
        <taxon>Pseudomonadota</taxon>
        <taxon>Betaproteobacteria</taxon>
        <taxon>Burkholderiales</taxon>
        <taxon>Burkholderiaceae</taxon>
        <taxon>Burkholderia</taxon>
    </lineage>
</organism>
<dbReference type="RefSeq" id="WP_036040402.1">
    <property type="nucleotide sequence ID" value="NZ_CADEPO010000006.1"/>
</dbReference>
<dbReference type="GeneID" id="66461656"/>
<reference evidence="5" key="2">
    <citation type="submission" date="2017-09" db="EMBL/GenBank/DDBJ databases">
        <title>FDA dAtabase for Regulatory Grade micrObial Sequences (FDA-ARGOS): Supporting development and validation of Infectious Disease Dx tests.</title>
        <authorList>
            <person name="Minogue T."/>
            <person name="Wolcott M."/>
            <person name="Wasieloski L."/>
            <person name="Aguilar W."/>
            <person name="Moore D."/>
            <person name="Tallon L."/>
            <person name="Sadzewicz L."/>
            <person name="Ott S."/>
            <person name="Zhao X."/>
            <person name="Nagaraj S."/>
            <person name="Vavikolanu K."/>
            <person name="Aluvathingal J."/>
            <person name="Nadendla S."/>
            <person name="Sichtig H."/>
        </authorList>
    </citation>
    <scope>NUCLEOTIDE SEQUENCE [LARGE SCALE GENOMIC DNA]</scope>
    <source>
        <strain evidence="5">FDAARGOS_390</strain>
    </source>
</reference>
<dbReference type="EMBL" id="PDDY01000001">
    <property type="protein sequence ID" value="PEH41753.1"/>
    <property type="molecule type" value="Genomic_DNA"/>
</dbReference>
<evidence type="ECO:0000313" key="2">
    <source>
        <dbReference type="EMBL" id="PEH41753.1"/>
    </source>
</evidence>
<proteinExistence type="predicted"/>
<dbReference type="Proteomes" id="UP001059745">
    <property type="component" value="Chromosome 2"/>
</dbReference>
<sequence length="85" mass="9190">MPGDRNEDSATDDAAPTAIEADLSTLEQLVARLTPGEPARIALWLARLEAVLARGGLQDAERTQLDDIVARLRELESQSSRLAAH</sequence>
<reference evidence="1 4" key="1">
    <citation type="submission" date="2014-04" db="EMBL/GenBank/DDBJ databases">
        <authorList>
            <person name="Bishop-Lilly K.A."/>
            <person name="Broomall S.M."/>
            <person name="Chain P.S."/>
            <person name="Chertkov O."/>
            <person name="Coyne S.R."/>
            <person name="Daligault H.E."/>
            <person name="Davenport K.W."/>
            <person name="Erkkila T."/>
            <person name="Frey K.G."/>
            <person name="Gibbons H.S."/>
            <person name="Gu W."/>
            <person name="Jaissle J."/>
            <person name="Johnson S.L."/>
            <person name="Koroleva G.I."/>
            <person name="Ladner J.T."/>
            <person name="Lo C.-C."/>
            <person name="Minogue T.D."/>
            <person name="Munk C."/>
            <person name="Palacios G.F."/>
            <person name="Redden C.L."/>
            <person name="Rosenzweig C.N."/>
            <person name="Scholz M.B."/>
            <person name="Teshima H."/>
            <person name="Xu Y."/>
        </authorList>
    </citation>
    <scope>NUCLEOTIDE SEQUENCE [LARGE SCALE GENOMIC DNA]</scope>
    <source>
        <strain evidence="1">Gladioli</strain>
        <strain evidence="4">gladioli</strain>
    </source>
</reference>
<evidence type="ECO:0000313" key="1">
    <source>
        <dbReference type="EMBL" id="KGC13616.1"/>
    </source>
</evidence>
<dbReference type="Proteomes" id="UP000029590">
    <property type="component" value="Unassembled WGS sequence"/>
</dbReference>
<name>A0A095VWK9_BURGA</name>
<evidence type="ECO:0000313" key="4">
    <source>
        <dbReference type="Proteomes" id="UP000029590"/>
    </source>
</evidence>
<gene>
    <name evidence="2" type="ORF">CRM94_06065</name>
    <name evidence="1" type="ORF">DM48_219</name>
    <name evidence="3" type="ORF">NYZ96_28365</name>
</gene>
<evidence type="ECO:0000313" key="5">
    <source>
        <dbReference type="Proteomes" id="UP000220629"/>
    </source>
</evidence>
<accession>A0A095F7G4</accession>